<dbReference type="GO" id="GO:0004523">
    <property type="term" value="F:RNA-DNA hybrid ribonuclease activity"/>
    <property type="evidence" value="ECO:0007669"/>
    <property type="project" value="InterPro"/>
</dbReference>
<evidence type="ECO:0000259" key="1">
    <source>
        <dbReference type="Pfam" id="PF13456"/>
    </source>
</evidence>
<sequence>MYFLMKIGFGLVSKSNALWVRVIWSKPLEMGQVFVVGRTLGSQNLDLFHVWLLEVVINKIISIPSPYPDLESDKRLLTNSEHTRRGIGQNNSYAICRHEFEDMAHVLRDCPATKDNISWSTTEVVKVSTSWARQFELYFSGYKSNVSFLNHANISKSTWVLLSTDGSVAKDSGHAATRGMVRDRDGNWIMGFGRYLGVCSLFEAEVWSTLDGILLLLNKGYSWTITQTDSLKVVQALTDMGMEESKITVLRRT</sequence>
<dbReference type="EMBL" id="JABFAC010000007">
    <property type="protein sequence ID" value="MBA0618682.1"/>
    <property type="molecule type" value="Genomic_DNA"/>
</dbReference>
<accession>A0A7J8RZC1</accession>
<keyword evidence="3" id="KW-1185">Reference proteome</keyword>
<organism evidence="2 3">
    <name type="scientific">Gossypium davidsonii</name>
    <name type="common">Davidson's cotton</name>
    <name type="synonym">Gossypium klotzschianum subsp. davidsonii</name>
    <dbReference type="NCBI Taxonomy" id="34287"/>
    <lineage>
        <taxon>Eukaryota</taxon>
        <taxon>Viridiplantae</taxon>
        <taxon>Streptophyta</taxon>
        <taxon>Embryophyta</taxon>
        <taxon>Tracheophyta</taxon>
        <taxon>Spermatophyta</taxon>
        <taxon>Magnoliopsida</taxon>
        <taxon>eudicotyledons</taxon>
        <taxon>Gunneridae</taxon>
        <taxon>Pentapetalae</taxon>
        <taxon>rosids</taxon>
        <taxon>malvids</taxon>
        <taxon>Malvales</taxon>
        <taxon>Malvaceae</taxon>
        <taxon>Malvoideae</taxon>
        <taxon>Gossypium</taxon>
    </lineage>
</organism>
<reference evidence="2 3" key="1">
    <citation type="journal article" date="2019" name="Genome Biol. Evol.">
        <title>Insights into the evolution of the New World diploid cottons (Gossypium, subgenus Houzingenia) based on genome sequencing.</title>
        <authorList>
            <person name="Grover C.E."/>
            <person name="Arick M.A. 2nd"/>
            <person name="Thrash A."/>
            <person name="Conover J.L."/>
            <person name="Sanders W.S."/>
            <person name="Peterson D.G."/>
            <person name="Frelichowski J.E."/>
            <person name="Scheffler J.A."/>
            <person name="Scheffler B.E."/>
            <person name="Wendel J.F."/>
        </authorList>
    </citation>
    <scope>NUCLEOTIDE SEQUENCE [LARGE SCALE GENOMIC DNA]</scope>
    <source>
        <strain evidence="2">27</strain>
        <tissue evidence="2">Leaf</tissue>
    </source>
</reference>
<dbReference type="AlphaFoldDB" id="A0A7J8RZC1"/>
<evidence type="ECO:0000313" key="3">
    <source>
        <dbReference type="Proteomes" id="UP000593561"/>
    </source>
</evidence>
<dbReference type="InterPro" id="IPR053151">
    <property type="entry name" value="RNase_H-like"/>
</dbReference>
<proteinExistence type="predicted"/>
<gene>
    <name evidence="2" type="ORF">Godav_027988</name>
</gene>
<dbReference type="GO" id="GO:0003676">
    <property type="term" value="F:nucleic acid binding"/>
    <property type="evidence" value="ECO:0007669"/>
    <property type="project" value="InterPro"/>
</dbReference>
<protein>
    <recommendedName>
        <fullName evidence="1">RNase H type-1 domain-containing protein</fullName>
    </recommendedName>
</protein>
<dbReference type="Proteomes" id="UP000593561">
    <property type="component" value="Unassembled WGS sequence"/>
</dbReference>
<name>A0A7J8RZC1_GOSDV</name>
<evidence type="ECO:0000313" key="2">
    <source>
        <dbReference type="EMBL" id="MBA0618682.1"/>
    </source>
</evidence>
<dbReference type="CDD" id="cd06222">
    <property type="entry name" value="RNase_H_like"/>
    <property type="match status" value="1"/>
</dbReference>
<dbReference type="InterPro" id="IPR044730">
    <property type="entry name" value="RNase_H-like_dom_plant"/>
</dbReference>
<dbReference type="Pfam" id="PF13456">
    <property type="entry name" value="RVT_3"/>
    <property type="match status" value="1"/>
</dbReference>
<dbReference type="InterPro" id="IPR002156">
    <property type="entry name" value="RNaseH_domain"/>
</dbReference>
<dbReference type="SUPFAM" id="SSF53098">
    <property type="entry name" value="Ribonuclease H-like"/>
    <property type="match status" value="1"/>
</dbReference>
<dbReference type="InterPro" id="IPR036397">
    <property type="entry name" value="RNaseH_sf"/>
</dbReference>
<dbReference type="PANTHER" id="PTHR47723:SF19">
    <property type="entry name" value="POLYNUCLEOTIDYL TRANSFERASE, RIBONUCLEASE H-LIKE SUPERFAMILY PROTEIN"/>
    <property type="match status" value="1"/>
</dbReference>
<dbReference type="PANTHER" id="PTHR47723">
    <property type="entry name" value="OS05G0353850 PROTEIN"/>
    <property type="match status" value="1"/>
</dbReference>
<comment type="caution">
    <text evidence="2">The sequence shown here is derived from an EMBL/GenBank/DDBJ whole genome shotgun (WGS) entry which is preliminary data.</text>
</comment>
<dbReference type="Gene3D" id="3.30.420.10">
    <property type="entry name" value="Ribonuclease H-like superfamily/Ribonuclease H"/>
    <property type="match status" value="1"/>
</dbReference>
<dbReference type="InterPro" id="IPR012337">
    <property type="entry name" value="RNaseH-like_sf"/>
</dbReference>
<feature type="domain" description="RNase H type-1" evidence="1">
    <location>
        <begin position="164"/>
        <end position="245"/>
    </location>
</feature>